<keyword evidence="3" id="KW-0804">Transcription</keyword>
<dbReference type="AlphaFoldDB" id="A7VQA6"/>
<dbReference type="PROSITE" id="PS51464">
    <property type="entry name" value="SIS"/>
    <property type="match status" value="1"/>
</dbReference>
<dbReference type="GO" id="GO:0097367">
    <property type="term" value="F:carbohydrate derivative binding"/>
    <property type="evidence" value="ECO:0007669"/>
    <property type="project" value="InterPro"/>
</dbReference>
<keyword evidence="1" id="KW-0805">Transcription regulation</keyword>
<dbReference type="GO" id="GO:1901135">
    <property type="term" value="P:carbohydrate derivative metabolic process"/>
    <property type="evidence" value="ECO:0007669"/>
    <property type="project" value="InterPro"/>
</dbReference>
<organism evidence="6 8">
    <name type="scientific">[Clostridium] leptum DSM 753</name>
    <dbReference type="NCBI Taxonomy" id="428125"/>
    <lineage>
        <taxon>Bacteria</taxon>
        <taxon>Bacillati</taxon>
        <taxon>Bacillota</taxon>
        <taxon>Clostridia</taxon>
        <taxon>Eubacteriales</taxon>
        <taxon>Oscillospiraceae</taxon>
        <taxon>Oscillospiraceae incertae sedis</taxon>
    </lineage>
</organism>
<reference evidence="7 9" key="3">
    <citation type="submission" date="2017-07" db="EMBL/GenBank/DDBJ databases">
        <title>Prevalence of linear plasmids in Cutibacterium (Propionibacterium) acnes isolates obtained from prostatic tissue.</title>
        <authorList>
            <person name="Davidsson S."/>
            <person name="Carlsson J."/>
            <person name="Molling P."/>
            <person name="Andren O."/>
            <person name="Andersson S.-O."/>
            <person name="Brzuszkiewicz E."/>
            <person name="Poehlein A."/>
            <person name="Al-Zeer M."/>
            <person name="Brinkmann V."/>
            <person name="Scavenius C."/>
            <person name="Nazipi S."/>
            <person name="Soderquist B."/>
            <person name="Bruggemann H."/>
        </authorList>
    </citation>
    <scope>NUCLEOTIDE SEQUENCE [LARGE SCALE GENOMIC DNA]</scope>
    <source>
        <strain evidence="7 9">DSM 753</strain>
    </source>
</reference>
<evidence type="ECO:0000313" key="7">
    <source>
        <dbReference type="EMBL" id="PEQ24214.1"/>
    </source>
</evidence>
<dbReference type="InterPro" id="IPR001347">
    <property type="entry name" value="SIS_dom"/>
</dbReference>
<comment type="caution">
    <text evidence="6">The sequence shown here is derived from an EMBL/GenBank/DDBJ whole genome shotgun (WGS) entry which is preliminary data.</text>
</comment>
<dbReference type="GO" id="GO:0003677">
    <property type="term" value="F:DNA binding"/>
    <property type="evidence" value="ECO:0007669"/>
    <property type="project" value="UniProtKB-KW"/>
</dbReference>
<dbReference type="Pfam" id="PF01380">
    <property type="entry name" value="SIS"/>
    <property type="match status" value="1"/>
</dbReference>
<dbReference type="Gene3D" id="1.10.10.10">
    <property type="entry name" value="Winged helix-like DNA-binding domain superfamily/Winged helix DNA-binding domain"/>
    <property type="match status" value="1"/>
</dbReference>
<dbReference type="OrthoDB" id="2930at2"/>
<evidence type="ECO:0000313" key="6">
    <source>
        <dbReference type="EMBL" id="EDO62611.1"/>
    </source>
</evidence>
<evidence type="ECO:0000256" key="2">
    <source>
        <dbReference type="ARBA" id="ARBA00023125"/>
    </source>
</evidence>
<dbReference type="InterPro" id="IPR035472">
    <property type="entry name" value="RpiR-like_SIS"/>
</dbReference>
<protein>
    <submittedName>
        <fullName evidence="7">MurR/RpiR family transcriptional regulator</fullName>
    </submittedName>
    <submittedName>
        <fullName evidence="6">Transcriptional regulator, RpiR family</fullName>
    </submittedName>
</protein>
<name>A7VQA6_9FIRM</name>
<dbReference type="PANTHER" id="PTHR30514">
    <property type="entry name" value="GLUCOKINASE"/>
    <property type="match status" value="1"/>
</dbReference>
<reference evidence="6 8" key="2">
    <citation type="submission" date="2007-08" db="EMBL/GenBank/DDBJ databases">
        <authorList>
            <person name="Fulton L."/>
            <person name="Clifton S."/>
            <person name="Fulton B."/>
            <person name="Xu J."/>
            <person name="Minx P."/>
            <person name="Pepin K.H."/>
            <person name="Johnson M."/>
            <person name="Thiruvilangam P."/>
            <person name="Bhonagiri V."/>
            <person name="Nash W.E."/>
            <person name="Wang C."/>
            <person name="Mardis E.R."/>
            <person name="Wilson R.K."/>
        </authorList>
    </citation>
    <scope>NUCLEOTIDE SEQUENCE [LARGE SCALE GENOMIC DNA]</scope>
    <source>
        <strain evidence="6 8">DSM 753</strain>
    </source>
</reference>
<evidence type="ECO:0000259" key="4">
    <source>
        <dbReference type="PROSITE" id="PS51071"/>
    </source>
</evidence>
<dbReference type="InterPro" id="IPR047640">
    <property type="entry name" value="RpiR-like"/>
</dbReference>
<dbReference type="InterPro" id="IPR036388">
    <property type="entry name" value="WH-like_DNA-bd_sf"/>
</dbReference>
<dbReference type="GO" id="GO:0003700">
    <property type="term" value="F:DNA-binding transcription factor activity"/>
    <property type="evidence" value="ECO:0007669"/>
    <property type="project" value="InterPro"/>
</dbReference>
<dbReference type="Proteomes" id="UP000220611">
    <property type="component" value="Unassembled WGS sequence"/>
</dbReference>
<accession>A7VQA6</accession>
<evidence type="ECO:0000313" key="8">
    <source>
        <dbReference type="Proteomes" id="UP000003490"/>
    </source>
</evidence>
<dbReference type="eggNOG" id="COG1737">
    <property type="taxonomic scope" value="Bacteria"/>
</dbReference>
<feature type="domain" description="SIS" evidence="5">
    <location>
        <begin position="132"/>
        <end position="272"/>
    </location>
</feature>
<evidence type="ECO:0000259" key="5">
    <source>
        <dbReference type="PROSITE" id="PS51464"/>
    </source>
</evidence>
<dbReference type="Pfam" id="PF01418">
    <property type="entry name" value="HTH_6"/>
    <property type="match status" value="1"/>
</dbReference>
<evidence type="ECO:0000313" key="9">
    <source>
        <dbReference type="Proteomes" id="UP000220611"/>
    </source>
</evidence>
<dbReference type="PROSITE" id="PS51071">
    <property type="entry name" value="HTH_RPIR"/>
    <property type="match status" value="1"/>
</dbReference>
<dbReference type="CDD" id="cd05013">
    <property type="entry name" value="SIS_RpiR"/>
    <property type="match status" value="1"/>
</dbReference>
<dbReference type="Gene3D" id="3.40.50.10490">
    <property type="entry name" value="Glucose-6-phosphate isomerase like protein, domain 1"/>
    <property type="match status" value="1"/>
</dbReference>
<sequence length="290" mass="32229">MKKQLRFLQSGMGCTERIQATYSALSGASKKIADFVIDHPDQAVHMTVVQLAESCEVSEASVVRFCQCLQYAGFYEFKLSLAAEIVPASQMIQEDITVEDTEPTILEKVFAGEQQALQETLQMLNRQDFISAVNHIAFSNKVEFFSCGNARPIAQDAHYRLLRTGIDSRIGIDDYDCLIHASMLRTGDVAIGISHSGSTKNTIKMLEEAKKNGATTICITGMEKAPITRVSDICMVSHSKETMFRSMAMASRIAQMAIIDALVVAVSFKRFERSKQYLTLTDKILVEDKM</sequence>
<evidence type="ECO:0000256" key="3">
    <source>
        <dbReference type="ARBA" id="ARBA00023163"/>
    </source>
</evidence>
<dbReference type="InterPro" id="IPR000281">
    <property type="entry name" value="HTH_RpiR"/>
</dbReference>
<proteinExistence type="predicted"/>
<evidence type="ECO:0000256" key="1">
    <source>
        <dbReference type="ARBA" id="ARBA00023015"/>
    </source>
</evidence>
<keyword evidence="9" id="KW-1185">Reference proteome</keyword>
<feature type="domain" description="HTH rpiR-type" evidence="4">
    <location>
        <begin position="12"/>
        <end position="88"/>
    </location>
</feature>
<dbReference type="PANTHER" id="PTHR30514:SF1">
    <property type="entry name" value="HTH-TYPE TRANSCRIPTIONAL REGULATOR HEXR-RELATED"/>
    <property type="match status" value="1"/>
</dbReference>
<dbReference type="Proteomes" id="UP000003490">
    <property type="component" value="Unassembled WGS sequence"/>
</dbReference>
<dbReference type="HOGENOM" id="CLU_055769_0_4_9"/>
<dbReference type="EMBL" id="ABCB02000014">
    <property type="protein sequence ID" value="EDO62611.1"/>
    <property type="molecule type" value="Genomic_DNA"/>
</dbReference>
<dbReference type="SUPFAM" id="SSF53697">
    <property type="entry name" value="SIS domain"/>
    <property type="match status" value="1"/>
</dbReference>
<dbReference type="SUPFAM" id="SSF46689">
    <property type="entry name" value="Homeodomain-like"/>
    <property type="match status" value="1"/>
</dbReference>
<keyword evidence="2" id="KW-0238">DNA-binding</keyword>
<dbReference type="InterPro" id="IPR009057">
    <property type="entry name" value="Homeodomain-like_sf"/>
</dbReference>
<dbReference type="InterPro" id="IPR046348">
    <property type="entry name" value="SIS_dom_sf"/>
</dbReference>
<dbReference type="EMBL" id="NOXF01000007">
    <property type="protein sequence ID" value="PEQ24214.1"/>
    <property type="molecule type" value="Genomic_DNA"/>
</dbReference>
<gene>
    <name evidence="7" type="ORF">CH238_10035</name>
    <name evidence="6" type="ORF">CLOLEP_00734</name>
</gene>
<reference evidence="6 8" key="1">
    <citation type="submission" date="2007-08" db="EMBL/GenBank/DDBJ databases">
        <title>Draft genome sequence of Clostridium leptum (DSM 753).</title>
        <authorList>
            <person name="Sudarsanam P."/>
            <person name="Ley R."/>
            <person name="Guruge J."/>
            <person name="Turnbaugh P.J."/>
            <person name="Mahowald M."/>
            <person name="Liep D."/>
            <person name="Gordon J."/>
        </authorList>
    </citation>
    <scope>NUCLEOTIDE SEQUENCE [LARGE SCALE GENOMIC DNA]</scope>
    <source>
        <strain evidence="6 8">DSM 753</strain>
    </source>
</reference>